<dbReference type="SUPFAM" id="SSF51126">
    <property type="entry name" value="Pectin lyase-like"/>
    <property type="match status" value="1"/>
</dbReference>
<evidence type="ECO:0000313" key="21">
    <source>
        <dbReference type="EMBL" id="BAF32092.1"/>
    </source>
</evidence>
<evidence type="ECO:0000256" key="18">
    <source>
        <dbReference type="RuleBase" id="RU361169"/>
    </source>
</evidence>
<accession>Q0EEH2</accession>
<evidence type="ECO:0000313" key="38">
    <source>
        <dbReference type="EMBL" id="BAF32135.1"/>
    </source>
</evidence>
<evidence type="ECO:0000256" key="12">
    <source>
        <dbReference type="ARBA" id="ARBA00023316"/>
    </source>
</evidence>
<dbReference type="EMBL" id="AB211837">
    <property type="protein sequence ID" value="BAF32137.1"/>
    <property type="molecule type" value="Genomic_DNA"/>
</dbReference>
<evidence type="ECO:0000256" key="9">
    <source>
        <dbReference type="ARBA" id="ARBA00023145"/>
    </source>
</evidence>
<comment type="similarity">
    <text evidence="2 18">Belongs to the glycosyl hydrolase 28 family.</text>
</comment>
<evidence type="ECO:0000313" key="34">
    <source>
        <dbReference type="EMBL" id="BAF32123.1"/>
    </source>
</evidence>
<organism evidence="40">
    <name type="scientific">Cryptomeria japonica</name>
    <name type="common">Japanese cedar</name>
    <name type="synonym">Cupressus japonica</name>
    <dbReference type="NCBI Taxonomy" id="3369"/>
    <lineage>
        <taxon>Eukaryota</taxon>
        <taxon>Viridiplantae</taxon>
        <taxon>Streptophyta</taxon>
        <taxon>Embryophyta</taxon>
        <taxon>Tracheophyta</taxon>
        <taxon>Spermatophyta</taxon>
        <taxon>Pinopsida</taxon>
        <taxon>Pinidae</taxon>
        <taxon>Conifers II</taxon>
        <taxon>Cupressales</taxon>
        <taxon>Cupressaceae</taxon>
        <taxon>Cryptomeria</taxon>
    </lineage>
</organism>
<dbReference type="EMBL" id="AB211809">
    <property type="protein sequence ID" value="BAF32109.1"/>
    <property type="molecule type" value="Genomic_DNA"/>
</dbReference>
<dbReference type="EMBL" id="AB211836">
    <property type="protein sequence ID" value="BAF32136.1"/>
    <property type="molecule type" value="Genomic_DNA"/>
</dbReference>
<dbReference type="EMBL" id="AB211823">
    <property type="protein sequence ID" value="BAF32123.1"/>
    <property type="molecule type" value="Genomic_DNA"/>
</dbReference>
<dbReference type="EMBL" id="AB211798">
    <property type="protein sequence ID" value="BAF32098.1"/>
    <property type="molecule type" value="Genomic_DNA"/>
</dbReference>
<dbReference type="PROSITE" id="PS00502">
    <property type="entry name" value="POLYGALACTURONASE"/>
    <property type="match status" value="1"/>
</dbReference>
<keyword evidence="9" id="KW-0865">Zymogen</keyword>
<keyword evidence="4" id="KW-0134">Cell wall</keyword>
<dbReference type="GO" id="GO:0005975">
    <property type="term" value="P:carbohydrate metabolic process"/>
    <property type="evidence" value="ECO:0007669"/>
    <property type="project" value="InterPro"/>
</dbReference>
<dbReference type="EMBL" id="AB211795">
    <property type="protein sequence ID" value="BAF32095.1"/>
    <property type="molecule type" value="Genomic_DNA"/>
</dbReference>
<dbReference type="EMBL" id="AB211824">
    <property type="protein sequence ID" value="BAF32124.1"/>
    <property type="molecule type" value="Genomic_DNA"/>
</dbReference>
<dbReference type="FunFam" id="2.160.20.10:FF:000032">
    <property type="entry name" value="Pectin lyase-like superfamily protein"/>
    <property type="match status" value="1"/>
</dbReference>
<feature type="chain" id="PRO_5007698378" description="Polygalacturonase" evidence="19">
    <location>
        <begin position="23"/>
        <end position="514"/>
    </location>
</feature>
<evidence type="ECO:0000313" key="25">
    <source>
        <dbReference type="EMBL" id="BAF32098.1"/>
    </source>
</evidence>
<evidence type="ECO:0000313" key="40">
    <source>
        <dbReference type="EMBL" id="BAF32137.1"/>
    </source>
</evidence>
<keyword evidence="6 19" id="KW-0732">Signal</keyword>
<dbReference type="EMBL" id="AB211793">
    <property type="protein sequence ID" value="BAF32093.1"/>
    <property type="molecule type" value="Genomic_DNA"/>
</dbReference>
<evidence type="ECO:0000313" key="37">
    <source>
        <dbReference type="EMBL" id="BAF32129.1"/>
    </source>
</evidence>
<evidence type="ECO:0000256" key="5">
    <source>
        <dbReference type="ARBA" id="ARBA00022525"/>
    </source>
</evidence>
<evidence type="ECO:0000256" key="11">
    <source>
        <dbReference type="ARBA" id="ARBA00023295"/>
    </source>
</evidence>
<dbReference type="InterPro" id="IPR006626">
    <property type="entry name" value="PbH1"/>
</dbReference>
<dbReference type="EMBL" id="AB211818">
    <property type="protein sequence ID" value="BAF32118.1"/>
    <property type="molecule type" value="Genomic_DNA"/>
</dbReference>
<feature type="signal peptide" evidence="19">
    <location>
        <begin position="1"/>
        <end position="22"/>
    </location>
</feature>
<comment type="subcellular location">
    <subcellularLocation>
        <location evidence="1">Secreted</location>
        <location evidence="1">Cell wall</location>
    </subcellularLocation>
</comment>
<evidence type="ECO:0000256" key="1">
    <source>
        <dbReference type="ARBA" id="ARBA00004191"/>
    </source>
</evidence>
<evidence type="ECO:0000313" key="35">
    <source>
        <dbReference type="EMBL" id="BAF32124.1"/>
    </source>
</evidence>
<evidence type="ECO:0000256" key="15">
    <source>
        <dbReference type="ARBA" id="ARBA00070098"/>
    </source>
</evidence>
<evidence type="ECO:0000256" key="10">
    <source>
        <dbReference type="ARBA" id="ARBA00023180"/>
    </source>
</evidence>
<keyword evidence="13" id="KW-0292">Fruit ripening</keyword>
<keyword evidence="10" id="KW-0325">Glycoprotein</keyword>
<evidence type="ECO:0000256" key="16">
    <source>
        <dbReference type="ARBA" id="ARBA00083621"/>
    </source>
</evidence>
<evidence type="ECO:0000313" key="29">
    <source>
        <dbReference type="EMBL" id="BAF32109.1"/>
    </source>
</evidence>
<dbReference type="AlphaFoldDB" id="Q0EEH2"/>
<dbReference type="InterPro" id="IPR011050">
    <property type="entry name" value="Pectin_lyase_fold/virulence"/>
</dbReference>
<dbReference type="EC" id="3.2.1.15" evidence="3"/>
<protein>
    <recommendedName>
        <fullName evidence="15">Polygalacturonase</fullName>
        <ecNumber evidence="3">3.2.1.15</ecNumber>
    </recommendedName>
    <alternativeName>
        <fullName evidence="16">Pectinase</fullName>
    </alternativeName>
</protein>
<evidence type="ECO:0000313" key="30">
    <source>
        <dbReference type="EMBL" id="BAF32112.1"/>
    </source>
</evidence>
<evidence type="ECO:0000313" key="39">
    <source>
        <dbReference type="EMBL" id="BAF32136.1"/>
    </source>
</evidence>
<dbReference type="SMR" id="Q0EEH2"/>
<evidence type="ECO:0000256" key="14">
    <source>
        <dbReference type="ARBA" id="ARBA00034074"/>
    </source>
</evidence>
<evidence type="ECO:0000256" key="13">
    <source>
        <dbReference type="ARBA" id="ARBA00033478"/>
    </source>
</evidence>
<feature type="active site" evidence="17">
    <location>
        <position position="278"/>
    </location>
</feature>
<dbReference type="EMBL" id="AB211790">
    <property type="protein sequence ID" value="BAF32090.1"/>
    <property type="molecule type" value="Genomic_DNA"/>
</dbReference>
<dbReference type="GO" id="GO:0071555">
    <property type="term" value="P:cell wall organization"/>
    <property type="evidence" value="ECO:0007669"/>
    <property type="project" value="UniProtKB-KW"/>
</dbReference>
<dbReference type="EMBL" id="AB211826">
    <property type="protein sequence ID" value="BAF32126.1"/>
    <property type="molecule type" value="Genomic_DNA"/>
</dbReference>
<name>Q0EEH2_CRYJA</name>
<dbReference type="EMBL" id="AB211815">
    <property type="protein sequence ID" value="BAF32115.1"/>
    <property type="molecule type" value="Genomic_DNA"/>
</dbReference>
<dbReference type="GO" id="GO:0004650">
    <property type="term" value="F:polygalacturonase activity"/>
    <property type="evidence" value="ECO:0007669"/>
    <property type="project" value="UniProtKB-EC"/>
</dbReference>
<dbReference type="GO" id="GO:0009835">
    <property type="term" value="P:fruit ripening"/>
    <property type="evidence" value="ECO:0007669"/>
    <property type="project" value="UniProtKB-KW"/>
</dbReference>
<dbReference type="InterPro" id="IPR012334">
    <property type="entry name" value="Pectin_lyas_fold"/>
</dbReference>
<evidence type="ECO:0000256" key="2">
    <source>
        <dbReference type="ARBA" id="ARBA00008834"/>
    </source>
</evidence>
<dbReference type="Pfam" id="PF00295">
    <property type="entry name" value="Glyco_hydro_28"/>
    <property type="match status" value="1"/>
</dbReference>
<dbReference type="EMBL" id="AB211794">
    <property type="protein sequence ID" value="BAF32094.1"/>
    <property type="molecule type" value="Genomic_DNA"/>
</dbReference>
<evidence type="ECO:0000256" key="6">
    <source>
        <dbReference type="ARBA" id="ARBA00022729"/>
    </source>
</evidence>
<evidence type="ECO:0000313" key="23">
    <source>
        <dbReference type="EMBL" id="BAF32094.1"/>
    </source>
</evidence>
<evidence type="ECO:0000313" key="33">
    <source>
        <dbReference type="EMBL" id="BAF32118.1"/>
    </source>
</evidence>
<dbReference type="Allergome" id="249">
    <property type="allergen name" value="Cry j 2"/>
</dbReference>
<dbReference type="EMBL" id="AB211835">
    <property type="protein sequence ID" value="BAF32135.1"/>
    <property type="molecule type" value="Genomic_DNA"/>
</dbReference>
<evidence type="ECO:0000313" key="36">
    <source>
        <dbReference type="EMBL" id="BAF32126.1"/>
    </source>
</evidence>
<dbReference type="EMBL" id="AB211813">
    <property type="protein sequence ID" value="BAF32113.1"/>
    <property type="molecule type" value="Genomic_DNA"/>
</dbReference>
<dbReference type="CAZy" id="GH28">
    <property type="family name" value="Glycoside Hydrolase Family 28"/>
</dbReference>
<evidence type="ECO:0000313" key="22">
    <source>
        <dbReference type="EMBL" id="BAF32093.1"/>
    </source>
</evidence>
<keyword evidence="7" id="KW-0677">Repeat</keyword>
<keyword evidence="8 18" id="KW-0378">Hydrolase</keyword>
<dbReference type="EMBL" id="AB211792">
    <property type="protein sequence ID" value="BAF32092.1"/>
    <property type="molecule type" value="Genomic_DNA"/>
</dbReference>
<dbReference type="InterPro" id="IPR000743">
    <property type="entry name" value="Glyco_hydro_28"/>
</dbReference>
<evidence type="ECO:0000313" key="20">
    <source>
        <dbReference type="EMBL" id="BAF32090.1"/>
    </source>
</evidence>
<evidence type="ECO:0000256" key="17">
    <source>
        <dbReference type="PROSITE-ProRule" id="PRU10052"/>
    </source>
</evidence>
<keyword evidence="12" id="KW-0961">Cell wall biogenesis/degradation</keyword>
<comment type="catalytic activity">
    <reaction evidence="14">
        <text>(1,4-alpha-D-galacturonosyl)n+m + H2O = (1,4-alpha-D-galacturonosyl)n + (1,4-alpha-D-galacturonosyl)m.</text>
        <dbReference type="EC" id="3.2.1.15"/>
    </reaction>
</comment>
<dbReference type="EMBL" id="AB211801">
    <property type="protein sequence ID" value="BAF32101.1"/>
    <property type="molecule type" value="Genomic_DNA"/>
</dbReference>
<sequence length="514" mass="56583">MAMKLIAPMAFLAMQLIIMAAAEDQSAQIMLDSVVEKYLRSNRSLRKVEHSRHDAINIFNVEKYGAVGDGKHDCTEAFSTAWQAACKNPSAMLLVPGSKKFVVNNLFFNGPCQPHFTFKVDGIIAAYQNPASWKNNRIWLQFAKLTGFTLMGKGVIDGQGKQWWAGQCKWVNGREICNDRDRPTAIKFDFSTGLIIQGLKLMNSPEFHLVFGNCEGVKIIGISITAPRDSPNTDGIDIFASKNFHLQKNTIGTGDDCVAIGTGSSNIVIEDLICGPGHGISIGSLGRENSRAEVSYVHVNGAKFIDTQNGLRIKTWQGGSGMASHIIYENVEMINSENPILINQFYCTSASACQNQRSAVQIQDVTYKNIRGTSATAAAIQLKCSDSMPCKDIKLSDISLKLTSGKIASCLNDNANGYFSGHVIPACKNLSPSAKRKESKSHKHPKTVMVENMRAYDKGNRTRILLGSRPPNCTNKCHGCSPCKAKLVIVHRIMPQEYYPQRWICSCHGKIYHP</sequence>
<evidence type="ECO:0000256" key="19">
    <source>
        <dbReference type="SAM" id="SignalP"/>
    </source>
</evidence>
<keyword evidence="5" id="KW-0964">Secreted</keyword>
<keyword evidence="11 18" id="KW-0326">Glycosidase</keyword>
<evidence type="ECO:0000256" key="8">
    <source>
        <dbReference type="ARBA" id="ARBA00022801"/>
    </source>
</evidence>
<dbReference type="EMBL" id="AB211807">
    <property type="protein sequence ID" value="BAF32107.1"/>
    <property type="molecule type" value="Genomic_DNA"/>
</dbReference>
<evidence type="ECO:0000313" key="26">
    <source>
        <dbReference type="EMBL" id="BAF32101.1"/>
    </source>
</evidence>
<evidence type="ECO:0000313" key="27">
    <source>
        <dbReference type="EMBL" id="BAF32106.1"/>
    </source>
</evidence>
<dbReference type="EMBL" id="AB211829">
    <property type="protein sequence ID" value="BAF32129.1"/>
    <property type="molecule type" value="Genomic_DNA"/>
</dbReference>
<dbReference type="SMART" id="SM00710">
    <property type="entry name" value="PbH1"/>
    <property type="match status" value="5"/>
</dbReference>
<dbReference type="Pfam" id="PF17181">
    <property type="entry name" value="EPF"/>
    <property type="match status" value="1"/>
</dbReference>
<gene>
    <name evidence="40" type="primary">Cryj2</name>
</gene>
<reference evidence="40" key="1">
    <citation type="submission" date="2005-04" db="EMBL/GenBank/DDBJ databases">
        <title>DNA variation in a conifer, Cryptomeria japonica.</title>
        <authorList>
            <person name="Fujimoto A."/>
            <person name="Kado T."/>
            <person name="Yoshimaru H."/>
            <person name="Tsumura Y."/>
            <person name="Tachida H."/>
        </authorList>
    </citation>
    <scope>NUCLEOTIDE SEQUENCE</scope>
    <source>
        <strain evidence="22">Amagi1</strain>
        <strain evidence="23">Amagi3</strain>
        <strain evidence="24">Amagi6</strain>
        <strain evidence="25">Higashi-kamo3</strain>
        <strain evidence="36">Isurugi2</strain>
        <strain evidence="40">Iwafune5</strain>
        <strain evidence="32">Iwateken1</strain>
        <strain evidence="33">Iwateken12</strain>
        <strain evidence="27">Kami-hei2</strain>
        <strain evidence="28">Kami-hei4</strain>
        <strain evidence="29">Kami-hei8</strain>
        <strain evidence="37">Kamiichi3</strain>
        <strain evidence="26">Kanra1</strain>
        <strain evidence="38">Kashiwazaki-shi2</strain>
        <strain evidence="30">Kesen5</strain>
        <strain evidence="31">Kesen6</strain>
        <strain evidence="20">Kita-shitara2</strain>
        <strain evidence="21">Minami-shitara6</strain>
        <strain evidence="39">Naoetsu1</strain>
        <strain evidence="35">Ohara15</strain>
        <strain evidence="34">Ohara504</strain>
    </source>
</reference>
<evidence type="ECO:0000313" key="31">
    <source>
        <dbReference type="EMBL" id="BAF32113.1"/>
    </source>
</evidence>
<dbReference type="EMBL" id="AB211812">
    <property type="protein sequence ID" value="BAF32112.1"/>
    <property type="molecule type" value="Genomic_DNA"/>
</dbReference>
<dbReference type="Gene3D" id="2.160.20.10">
    <property type="entry name" value="Single-stranded right-handed beta-helix, Pectin lyase-like"/>
    <property type="match status" value="1"/>
</dbReference>
<proteinExistence type="inferred from homology"/>
<evidence type="ECO:0000313" key="28">
    <source>
        <dbReference type="EMBL" id="BAF32107.1"/>
    </source>
</evidence>
<evidence type="ECO:0000313" key="32">
    <source>
        <dbReference type="EMBL" id="BAF32115.1"/>
    </source>
</evidence>
<evidence type="ECO:0000256" key="3">
    <source>
        <dbReference type="ARBA" id="ARBA00012736"/>
    </source>
</evidence>
<evidence type="ECO:0000256" key="7">
    <source>
        <dbReference type="ARBA" id="ARBA00022737"/>
    </source>
</evidence>
<evidence type="ECO:0000256" key="4">
    <source>
        <dbReference type="ARBA" id="ARBA00022512"/>
    </source>
</evidence>
<dbReference type="PANTHER" id="PTHR31375">
    <property type="match status" value="1"/>
</dbReference>
<dbReference type="EMBL" id="AB211806">
    <property type="protein sequence ID" value="BAF32106.1"/>
    <property type="molecule type" value="Genomic_DNA"/>
</dbReference>
<evidence type="ECO:0000313" key="24">
    <source>
        <dbReference type="EMBL" id="BAF32095.1"/>
    </source>
</evidence>